<dbReference type="AlphaFoldDB" id="I4B4K9"/>
<gene>
    <name evidence="1" type="ordered locus">Turpa_1568</name>
</gene>
<dbReference type="KEGG" id="tpx:Turpa_1568"/>
<organism evidence="1 2">
    <name type="scientific">Turneriella parva (strain ATCC BAA-1111 / DSM 21527 / NCTC 11395 / H)</name>
    <name type="common">Leptospira parva</name>
    <dbReference type="NCBI Taxonomy" id="869212"/>
    <lineage>
        <taxon>Bacteria</taxon>
        <taxon>Pseudomonadati</taxon>
        <taxon>Spirochaetota</taxon>
        <taxon>Spirochaetia</taxon>
        <taxon>Leptospirales</taxon>
        <taxon>Leptospiraceae</taxon>
        <taxon>Turneriella</taxon>
    </lineage>
</organism>
<dbReference type="EMBL" id="CP002959">
    <property type="protein sequence ID" value="AFM12216.1"/>
    <property type="molecule type" value="Genomic_DNA"/>
</dbReference>
<name>I4B4K9_TURPD</name>
<protein>
    <submittedName>
        <fullName evidence="1">Uncharacterized protein</fullName>
    </submittedName>
</protein>
<evidence type="ECO:0000313" key="1">
    <source>
        <dbReference type="EMBL" id="AFM12216.1"/>
    </source>
</evidence>
<evidence type="ECO:0000313" key="2">
    <source>
        <dbReference type="Proteomes" id="UP000006048"/>
    </source>
</evidence>
<dbReference type="RefSeq" id="WP_014802727.1">
    <property type="nucleotide sequence ID" value="NC_018020.1"/>
</dbReference>
<dbReference type="STRING" id="869212.Turpa_1568"/>
<dbReference type="Proteomes" id="UP000006048">
    <property type="component" value="Chromosome"/>
</dbReference>
<proteinExistence type="predicted"/>
<sequence>MQLRPGWFVSDLTPAPLGATFSYRLTPDVSVVAGAIAKGRFFQNSQGFSTYFLLGAGYDF</sequence>
<accession>I4B4K9</accession>
<keyword evidence="2" id="KW-1185">Reference proteome</keyword>
<reference evidence="1 2" key="1">
    <citation type="submission" date="2012-06" db="EMBL/GenBank/DDBJ databases">
        <title>The complete chromosome of genome of Turneriella parva DSM 21527.</title>
        <authorList>
            <consortium name="US DOE Joint Genome Institute (JGI-PGF)"/>
            <person name="Lucas S."/>
            <person name="Han J."/>
            <person name="Lapidus A."/>
            <person name="Bruce D."/>
            <person name="Goodwin L."/>
            <person name="Pitluck S."/>
            <person name="Peters L."/>
            <person name="Kyrpides N."/>
            <person name="Mavromatis K."/>
            <person name="Ivanova N."/>
            <person name="Mikhailova N."/>
            <person name="Chertkov O."/>
            <person name="Detter J.C."/>
            <person name="Tapia R."/>
            <person name="Han C."/>
            <person name="Land M."/>
            <person name="Hauser L."/>
            <person name="Markowitz V."/>
            <person name="Cheng J.-F."/>
            <person name="Hugenholtz P."/>
            <person name="Woyke T."/>
            <person name="Wu D."/>
            <person name="Gronow S."/>
            <person name="Wellnitz S."/>
            <person name="Brambilla E."/>
            <person name="Klenk H.-P."/>
            <person name="Eisen J.A."/>
        </authorList>
    </citation>
    <scope>NUCLEOTIDE SEQUENCE [LARGE SCALE GENOMIC DNA]</scope>
    <source>
        <strain evidence="2">ATCC BAA-1111 / DSM 21527 / NCTC 11395 / H</strain>
    </source>
</reference>
<dbReference type="HOGENOM" id="CLU_2940508_0_0_12"/>